<evidence type="ECO:0000256" key="35">
    <source>
        <dbReference type="ARBA" id="ARBA00081228"/>
    </source>
</evidence>
<dbReference type="Ensembl" id="ENSFHET00000034514.1">
    <property type="protein sequence ID" value="ENSFHEP00000018783.1"/>
    <property type="gene ID" value="ENSFHEG00000020828.1"/>
</dbReference>
<feature type="binding site" evidence="38">
    <location>
        <position position="323"/>
    </location>
    <ligand>
        <name>substrate</name>
    </ligand>
</feature>
<keyword evidence="9" id="KW-0812">Transmembrane</keyword>
<keyword evidence="6" id="KW-0964">Secreted</keyword>
<dbReference type="GO" id="GO:0032580">
    <property type="term" value="C:Golgi cisterna membrane"/>
    <property type="evidence" value="ECO:0007669"/>
    <property type="project" value="UniProtKB-SubCell"/>
</dbReference>
<comment type="catalytic activity">
    <reaction evidence="30">
        <text>a ganglioside GA1 + CMP-N-acetyl-beta-neuraminate = a ganglioside GM1b + CMP + H(+)</text>
        <dbReference type="Rhea" id="RHEA:48244"/>
        <dbReference type="ChEBI" id="CHEBI:15378"/>
        <dbReference type="ChEBI" id="CHEBI:57812"/>
        <dbReference type="ChEBI" id="CHEBI:60377"/>
        <dbReference type="ChEBI" id="CHEBI:88069"/>
        <dbReference type="ChEBI" id="CHEBI:90151"/>
    </reaction>
    <physiologicalReaction direction="left-to-right" evidence="30">
        <dbReference type="Rhea" id="RHEA:48245"/>
    </physiologicalReaction>
</comment>
<keyword evidence="16" id="KW-0325">Glycoprotein</keyword>
<evidence type="ECO:0000256" key="11">
    <source>
        <dbReference type="ARBA" id="ARBA00022989"/>
    </source>
</evidence>
<feature type="binding site" evidence="38">
    <location>
        <position position="202"/>
    </location>
    <ligand>
        <name>substrate</name>
    </ligand>
</feature>
<feature type="binding site" evidence="38">
    <location>
        <position position="352"/>
    </location>
    <ligand>
        <name>substrate</name>
    </ligand>
</feature>
<keyword evidence="14" id="KW-0472">Membrane</keyword>
<evidence type="ECO:0000256" key="3">
    <source>
        <dbReference type="ARBA" id="ARBA00004922"/>
    </source>
</evidence>
<dbReference type="PIRSF" id="PIRSF005557">
    <property type="entry name" value="Sialyl_trans"/>
    <property type="match status" value="1"/>
</dbReference>
<comment type="subunit">
    <text evidence="33">Homodimer; disulfide-linked. Homodimer formation occurs in the endoplasmic reticulum.</text>
</comment>
<evidence type="ECO:0000256" key="24">
    <source>
        <dbReference type="ARBA" id="ARBA00042448"/>
    </source>
</evidence>
<evidence type="ECO:0000256" key="2">
    <source>
        <dbReference type="ARBA" id="ARBA00004613"/>
    </source>
</evidence>
<evidence type="ECO:0000256" key="39">
    <source>
        <dbReference type="PIRSR" id="PIRSR005557-2"/>
    </source>
</evidence>
<evidence type="ECO:0000256" key="16">
    <source>
        <dbReference type="ARBA" id="ARBA00023180"/>
    </source>
</evidence>
<reference evidence="40" key="1">
    <citation type="submission" date="2025-08" db="UniProtKB">
        <authorList>
            <consortium name="Ensembl"/>
        </authorList>
    </citation>
    <scope>IDENTIFICATION</scope>
</reference>
<keyword evidence="8" id="KW-0808">Transferase</keyword>
<evidence type="ECO:0000256" key="1">
    <source>
        <dbReference type="ARBA" id="ARBA00004447"/>
    </source>
</evidence>
<evidence type="ECO:0000256" key="36">
    <source>
        <dbReference type="ARBA" id="ARBA00081332"/>
    </source>
</evidence>
<dbReference type="Pfam" id="PF00777">
    <property type="entry name" value="Glyco_transf_29"/>
    <property type="match status" value="1"/>
</dbReference>
<feature type="binding site" evidence="38">
    <location>
        <position position="285"/>
    </location>
    <ligand>
        <name>substrate</name>
    </ligand>
</feature>
<keyword evidence="12" id="KW-0333">Golgi apparatus</keyword>
<evidence type="ECO:0000256" key="38">
    <source>
        <dbReference type="PIRSR" id="PIRSR005557-1"/>
    </source>
</evidence>
<evidence type="ECO:0000256" key="25">
    <source>
        <dbReference type="ARBA" id="ARBA00042682"/>
    </source>
</evidence>
<keyword evidence="11" id="KW-1133">Transmembrane helix</keyword>
<feature type="binding site" evidence="38">
    <location>
        <position position="343"/>
    </location>
    <ligand>
        <name>substrate</name>
    </ligand>
</feature>
<dbReference type="STRING" id="8078.ENSFHEP00000018783"/>
<proteinExistence type="inferred from homology"/>
<dbReference type="GeneTree" id="ENSGT00940000154725"/>
<evidence type="ECO:0000256" key="18">
    <source>
        <dbReference type="ARBA" id="ARBA00039106"/>
    </source>
</evidence>
<dbReference type="GO" id="GO:0006629">
    <property type="term" value="P:lipid metabolic process"/>
    <property type="evidence" value="ECO:0007669"/>
    <property type="project" value="UniProtKB-KW"/>
</dbReference>
<dbReference type="EC" id="2.4.3.2" evidence="18"/>
<evidence type="ECO:0000256" key="37">
    <source>
        <dbReference type="ARBA" id="ARBA00082805"/>
    </source>
</evidence>
<evidence type="ECO:0000256" key="23">
    <source>
        <dbReference type="ARBA" id="ARBA00042022"/>
    </source>
</evidence>
<keyword evidence="13" id="KW-0443">Lipid metabolism</keyword>
<evidence type="ECO:0000256" key="26">
    <source>
        <dbReference type="ARBA" id="ARBA00042990"/>
    </source>
</evidence>
<dbReference type="InterPro" id="IPR038578">
    <property type="entry name" value="GT29-like_sf"/>
</dbReference>
<evidence type="ECO:0000256" key="10">
    <source>
        <dbReference type="ARBA" id="ARBA00022968"/>
    </source>
</evidence>
<evidence type="ECO:0000256" key="34">
    <source>
        <dbReference type="ARBA" id="ARBA00072809"/>
    </source>
</evidence>
<comment type="subcellular location">
    <subcellularLocation>
        <location evidence="1">Golgi apparatus</location>
        <location evidence="1">Golgi stack membrane</location>
        <topology evidence="1">Single-pass type II membrane protein</topology>
    </subcellularLocation>
    <subcellularLocation>
        <location evidence="2">Secreted</location>
    </subcellularLocation>
</comment>
<dbReference type="GO" id="GO:0005576">
    <property type="term" value="C:extracellular region"/>
    <property type="evidence" value="ECO:0007669"/>
    <property type="project" value="UniProtKB-SubCell"/>
</dbReference>
<evidence type="ECO:0000256" key="32">
    <source>
        <dbReference type="ARBA" id="ARBA00052027"/>
    </source>
</evidence>
<dbReference type="GO" id="GO:0097503">
    <property type="term" value="P:sialylation"/>
    <property type="evidence" value="ECO:0007669"/>
    <property type="project" value="TreeGrafter"/>
</dbReference>
<keyword evidence="7" id="KW-0328">Glycosyltransferase</keyword>
<feature type="binding site" evidence="38">
    <location>
        <position position="319"/>
    </location>
    <ligand>
        <name>substrate</name>
    </ligand>
</feature>
<evidence type="ECO:0000256" key="22">
    <source>
        <dbReference type="ARBA" id="ARBA00041997"/>
    </source>
</evidence>
<keyword evidence="10" id="KW-0735">Signal-anchor</keyword>
<dbReference type="FunFam" id="3.90.1480.20:FF:000002">
    <property type="entry name" value="CMP-N-acetylneuraminate-beta-galactosamide- alpha-2,3-sialyltransferase 2"/>
    <property type="match status" value="1"/>
</dbReference>
<dbReference type="Proteomes" id="UP000265000">
    <property type="component" value="Unplaced"/>
</dbReference>
<evidence type="ECO:0000256" key="28">
    <source>
        <dbReference type="ARBA" id="ARBA00043673"/>
    </source>
</evidence>
<accession>A0A3Q2PXQ5</accession>
<evidence type="ECO:0000256" key="30">
    <source>
        <dbReference type="ARBA" id="ARBA00043816"/>
    </source>
</evidence>
<evidence type="ECO:0000256" key="5">
    <source>
        <dbReference type="ARBA" id="ARBA00006003"/>
    </source>
</evidence>
<feature type="disulfide bond" evidence="39">
    <location>
        <begin position="197"/>
        <end position="334"/>
    </location>
</feature>
<evidence type="ECO:0000256" key="27">
    <source>
        <dbReference type="ARBA" id="ARBA00042991"/>
    </source>
</evidence>
<comment type="pathway">
    <text evidence="4">Glycolipid biosynthesis.</text>
</comment>
<dbReference type="GO" id="GO:0003836">
    <property type="term" value="F:beta-galactoside (CMP) alpha-2,3-sialyltransferase activity"/>
    <property type="evidence" value="ECO:0007669"/>
    <property type="project" value="UniProtKB-EC"/>
</dbReference>
<dbReference type="InterPro" id="IPR051757">
    <property type="entry name" value="Beta-gal_alpha2-3_sialyltrans"/>
</dbReference>
<dbReference type="PANTHER" id="PTHR46032:SF6">
    <property type="entry name" value="CMP-N-ACETYLNEURAMINATE-BETA-GALACTOSAMIDE-ALPHA-2,3-SIALYLTRANSFERASE 1"/>
    <property type="match status" value="1"/>
</dbReference>
<comment type="catalytic activity">
    <reaction evidence="31">
        <text>ganglioside GM1 (d18:1(4E)/18:0) + CMP-N-acetyl-beta-neuraminate = ganglioside GD1a (18:1(4E)/18:0) + CMP + H(+)</text>
        <dbReference type="Rhea" id="RHEA:48248"/>
        <dbReference type="ChEBI" id="CHEBI:15378"/>
        <dbReference type="ChEBI" id="CHEBI:57812"/>
        <dbReference type="ChEBI" id="CHEBI:60377"/>
        <dbReference type="ChEBI" id="CHEBI:73110"/>
        <dbReference type="ChEBI" id="CHEBI:90153"/>
    </reaction>
    <physiologicalReaction direction="left-to-right" evidence="31">
        <dbReference type="Rhea" id="RHEA:48249"/>
    </physiologicalReaction>
</comment>
<feature type="binding site" evidence="38">
    <location>
        <position position="225"/>
    </location>
    <ligand>
        <name>substrate</name>
    </ligand>
</feature>
<evidence type="ECO:0000256" key="13">
    <source>
        <dbReference type="ARBA" id="ARBA00023098"/>
    </source>
</evidence>
<evidence type="ECO:0000256" key="17">
    <source>
        <dbReference type="ARBA" id="ARBA00036292"/>
    </source>
</evidence>
<comment type="catalytic activity">
    <reaction evidence="28">
        <text>a ganglioside GA1 (d18:1(4E)) + CMP-N-acetyl-beta-neuraminate = a ganglioside GM1b (d18:1(4E)) + CMP + H(+)</text>
        <dbReference type="Rhea" id="RHEA:47560"/>
        <dbReference type="ChEBI" id="CHEBI:15378"/>
        <dbReference type="ChEBI" id="CHEBI:27938"/>
        <dbReference type="ChEBI" id="CHEBI:57812"/>
        <dbReference type="ChEBI" id="CHEBI:60377"/>
        <dbReference type="ChEBI" id="CHEBI:78568"/>
    </reaction>
    <physiologicalReaction direction="left-to-right" evidence="28">
        <dbReference type="Rhea" id="RHEA:47561"/>
    </physiologicalReaction>
</comment>
<feature type="binding site" evidence="38">
    <location>
        <position position="367"/>
    </location>
    <ligand>
        <name>substrate</name>
    </ligand>
</feature>
<evidence type="ECO:0000256" key="20">
    <source>
        <dbReference type="ARBA" id="ARBA00040101"/>
    </source>
</evidence>
<comment type="catalytic activity">
    <reaction evidence="17">
        <text>a beta-D-galactosyl-(1-&gt;3)-N-acetyl-alpha-D-galactosaminyl derivative + CMP-N-acetyl-beta-neuraminate = an N-acetyl-alpha-neuraminyl-(2-&gt;3)-beta-D-galactosyl-(1-&gt;3)-N-acetyl-alpha-D-galactosaminyl derivative + CMP + H(+)</text>
        <dbReference type="Rhea" id="RHEA:21616"/>
        <dbReference type="ChEBI" id="CHEBI:15378"/>
        <dbReference type="ChEBI" id="CHEBI:57812"/>
        <dbReference type="ChEBI" id="CHEBI:60377"/>
        <dbReference type="ChEBI" id="CHEBI:133470"/>
        <dbReference type="ChEBI" id="CHEBI:139596"/>
        <dbReference type="EC" id="2.4.3.4"/>
    </reaction>
    <physiologicalReaction direction="left-to-right" evidence="17">
        <dbReference type="Rhea" id="RHEA:21617"/>
    </physiologicalReaction>
</comment>
<evidence type="ECO:0000256" key="4">
    <source>
        <dbReference type="ARBA" id="ARBA00004934"/>
    </source>
</evidence>
<evidence type="ECO:0000256" key="19">
    <source>
        <dbReference type="ARBA" id="ARBA00039107"/>
    </source>
</evidence>
<comment type="similarity">
    <text evidence="5">Belongs to the glycosyltransferase 29 family.</text>
</comment>
<comment type="pathway">
    <text evidence="3">Protein modification; protein glycosylation.</text>
</comment>
<evidence type="ECO:0000256" key="6">
    <source>
        <dbReference type="ARBA" id="ARBA00022525"/>
    </source>
</evidence>
<dbReference type="InterPro" id="IPR001675">
    <property type="entry name" value="Glyco_trans_29"/>
</dbReference>
<name>A0A3Q2PXQ5_FUNHE</name>
<evidence type="ECO:0000313" key="40">
    <source>
        <dbReference type="Ensembl" id="ENSFHEP00000018783.1"/>
    </source>
</evidence>
<evidence type="ECO:0000256" key="7">
    <source>
        <dbReference type="ARBA" id="ARBA00022676"/>
    </source>
</evidence>
<sequence>MLIILSILTVIGFFLKFDFREWLPPADEKLQYLSSQDKNLLENNVQEKILQNKSSQAKNLQDKILQNQGSQDQNLQDENLLEKKFPEKIIHDANVWNSSSQDKNLQNRNITENKGPCGCEKCFSKDDKLLMSSLNHSIEPFLSATTKLSEDIFQWWKRIQIEQRNFTFYKATVSKLFEIFPPVIDLGKACSARCRTCAVVGNSVNLKGSSYGRLIDYQDIVIRMNFAPVKGYEKDVGTKTTYRVMYPESAMDLDNSTHLVLFPFKIQDLDWLIKAFTTGFSGRSYAPLKSKIKANKDLVINPAFMKYSHKVWLEGKGTYPSTGFMTLILALHVCDEVHVFGYGADSDGNWSHYFEVLTNKNLKTGPHPGNHEYNILQQLANEKTVQLYKGM</sequence>
<keyword evidence="15" id="KW-1015">Disulfide bond</keyword>
<dbReference type="InterPro" id="IPR012163">
    <property type="entry name" value="Sialyl_trans"/>
</dbReference>
<keyword evidence="41" id="KW-1185">Reference proteome</keyword>
<evidence type="ECO:0000256" key="29">
    <source>
        <dbReference type="ARBA" id="ARBA00043773"/>
    </source>
</evidence>
<organism evidence="40 41">
    <name type="scientific">Fundulus heteroclitus</name>
    <name type="common">Killifish</name>
    <name type="synonym">Mummichog</name>
    <dbReference type="NCBI Taxonomy" id="8078"/>
    <lineage>
        <taxon>Eukaryota</taxon>
        <taxon>Metazoa</taxon>
        <taxon>Chordata</taxon>
        <taxon>Craniata</taxon>
        <taxon>Vertebrata</taxon>
        <taxon>Euteleostomi</taxon>
        <taxon>Actinopterygii</taxon>
        <taxon>Neopterygii</taxon>
        <taxon>Teleostei</taxon>
        <taxon>Neoteleostei</taxon>
        <taxon>Acanthomorphata</taxon>
        <taxon>Ovalentaria</taxon>
        <taxon>Atherinomorphae</taxon>
        <taxon>Cyprinodontiformes</taxon>
        <taxon>Fundulidae</taxon>
        <taxon>Fundulus</taxon>
    </lineage>
</organism>
<evidence type="ECO:0000256" key="21">
    <source>
        <dbReference type="ARBA" id="ARBA00041507"/>
    </source>
</evidence>
<comment type="catalytic activity">
    <reaction evidence="32">
        <text>a globoside GalGb4Cer + CMP-N-acetyl-beta-neuraminate = a globoside MSGG + CMP + H(+)</text>
        <dbReference type="Rhea" id="RHEA:65372"/>
        <dbReference type="ChEBI" id="CHEBI:15378"/>
        <dbReference type="ChEBI" id="CHEBI:57812"/>
        <dbReference type="ChEBI" id="CHEBI:60377"/>
        <dbReference type="ChEBI" id="CHEBI:140623"/>
        <dbReference type="ChEBI" id="CHEBI:140691"/>
    </reaction>
    <physiologicalReaction direction="left-to-right" evidence="32">
        <dbReference type="Rhea" id="RHEA:65373"/>
    </physiologicalReaction>
</comment>
<dbReference type="GO" id="GO:0047288">
    <property type="term" value="F:beta-D-galactosyl-(1-&gt;3)-N-acetyl-beta-D-galactosaminide alpha-2,3- sialyltransferase"/>
    <property type="evidence" value="ECO:0007669"/>
    <property type="project" value="UniProtKB-EC"/>
</dbReference>
<feature type="binding site" evidence="38">
    <location>
        <position position="160"/>
    </location>
    <ligand>
        <name>substrate</name>
    </ligand>
</feature>
<evidence type="ECO:0000256" key="12">
    <source>
        <dbReference type="ARBA" id="ARBA00023034"/>
    </source>
</evidence>
<evidence type="ECO:0000256" key="31">
    <source>
        <dbReference type="ARBA" id="ARBA00047509"/>
    </source>
</evidence>
<dbReference type="EC" id="2.4.3.4" evidence="19"/>
<evidence type="ECO:0000256" key="14">
    <source>
        <dbReference type="ARBA" id="ARBA00023136"/>
    </source>
</evidence>
<evidence type="ECO:0000256" key="8">
    <source>
        <dbReference type="ARBA" id="ARBA00022679"/>
    </source>
</evidence>
<protein>
    <recommendedName>
        <fullName evidence="20">CMP-N-acetylneuraminate-beta-galactosamide-alpha-2,3-sialyltransferase 1</fullName>
        <ecNumber evidence="18">2.4.3.2</ecNumber>
        <ecNumber evidence="19">2.4.3.4</ecNumber>
    </recommendedName>
    <alternativeName>
        <fullName evidence="34">CMP-N-acetylneuraminate-beta-galactosamide-alpha-2,3-sialyltransferase 2</fullName>
    </alternativeName>
    <alternativeName>
        <fullName evidence="27">Gal-NAc6S</fullName>
    </alternativeName>
    <alternativeName>
        <fullName evidence="24">Gal-beta-1,3-GalNAc-alpha-2,3-sialyltransferase</fullName>
    </alternativeName>
    <alternativeName>
        <fullName evidence="26">Monosialoganglioside sialyltransferase</fullName>
    </alternativeName>
    <alternativeName>
        <fullName evidence="22">ST3Gal I</fullName>
    </alternativeName>
    <alternativeName>
        <fullName evidence="35">ST3Gal II</fullName>
    </alternativeName>
    <alternativeName>
        <fullName evidence="23">ST3GalA.1</fullName>
    </alternativeName>
    <alternativeName>
        <fullName evidence="36">ST3GalA.2</fullName>
    </alternativeName>
    <alternativeName>
        <fullName evidence="21">ST3O</fullName>
    </alternativeName>
    <alternativeName>
        <fullName evidence="25">Sialyltransferase 4A</fullName>
    </alternativeName>
    <alternativeName>
        <fullName evidence="37">Sialyltransferase 4B</fullName>
    </alternativeName>
</protein>
<dbReference type="Gene3D" id="3.90.1480.20">
    <property type="entry name" value="Glycosyl transferase family 29"/>
    <property type="match status" value="1"/>
</dbReference>
<comment type="catalytic activity">
    <reaction evidence="29">
        <text>a ganglioside GM1 (d18:1(4E)) + CMP-N-acetyl-beta-neuraminate = a ganglioside GD1a (d18:1(4E)) + CMP + H(+)</text>
        <dbReference type="Rhea" id="RHEA:18021"/>
        <dbReference type="ChEBI" id="CHEBI:15378"/>
        <dbReference type="ChEBI" id="CHEBI:57812"/>
        <dbReference type="ChEBI" id="CHEBI:60377"/>
        <dbReference type="ChEBI" id="CHEBI:77709"/>
        <dbReference type="ChEBI" id="CHEBI:78445"/>
        <dbReference type="EC" id="2.4.3.2"/>
    </reaction>
    <physiologicalReaction direction="left-to-right" evidence="29">
        <dbReference type="Rhea" id="RHEA:18022"/>
    </physiologicalReaction>
</comment>
<dbReference type="PANTHER" id="PTHR46032">
    <property type="entry name" value="ALPHA-2,3-SIALYLTRANSFERASE ST3GAL I ISOFORM X1"/>
    <property type="match status" value="1"/>
</dbReference>
<dbReference type="AlphaFoldDB" id="A0A3Q2PXQ5"/>
<evidence type="ECO:0000256" key="15">
    <source>
        <dbReference type="ARBA" id="ARBA00023157"/>
    </source>
</evidence>
<evidence type="ECO:0000256" key="9">
    <source>
        <dbReference type="ARBA" id="ARBA00022692"/>
    </source>
</evidence>
<evidence type="ECO:0000256" key="33">
    <source>
        <dbReference type="ARBA" id="ARBA00062545"/>
    </source>
</evidence>
<reference evidence="40" key="2">
    <citation type="submission" date="2025-09" db="UniProtKB">
        <authorList>
            <consortium name="Ensembl"/>
        </authorList>
    </citation>
    <scope>IDENTIFICATION</scope>
</reference>
<evidence type="ECO:0000313" key="41">
    <source>
        <dbReference type="Proteomes" id="UP000265000"/>
    </source>
</evidence>